<organism evidence="2">
    <name type="scientific">Aegilops tauschii</name>
    <name type="common">Tausch's goatgrass</name>
    <name type="synonym">Aegilops squarrosa</name>
    <dbReference type="NCBI Taxonomy" id="37682"/>
    <lineage>
        <taxon>Eukaryota</taxon>
        <taxon>Viridiplantae</taxon>
        <taxon>Streptophyta</taxon>
        <taxon>Embryophyta</taxon>
        <taxon>Tracheophyta</taxon>
        <taxon>Spermatophyta</taxon>
        <taxon>Magnoliopsida</taxon>
        <taxon>Liliopsida</taxon>
        <taxon>Poales</taxon>
        <taxon>Poaceae</taxon>
        <taxon>BOP clade</taxon>
        <taxon>Pooideae</taxon>
        <taxon>Triticodae</taxon>
        <taxon>Triticeae</taxon>
        <taxon>Triticinae</taxon>
        <taxon>Aegilops</taxon>
    </lineage>
</organism>
<dbReference type="PANTHER" id="PTHR26379:SF289">
    <property type="entry name" value="BTB DOMAIN-CONTAINING PROTEIN"/>
    <property type="match status" value="1"/>
</dbReference>
<dbReference type="EnsemblPlants" id="EMT03186">
    <property type="protein sequence ID" value="EMT03186"/>
    <property type="gene ID" value="F775_14647"/>
</dbReference>
<dbReference type="Gene3D" id="2.60.210.10">
    <property type="entry name" value="Apoptosis, Tumor Necrosis Factor Receptor Associated Protein 2, Chain A"/>
    <property type="match status" value="1"/>
</dbReference>
<dbReference type="Gene3D" id="3.30.710.10">
    <property type="entry name" value="Potassium Channel Kv1.1, Chain A"/>
    <property type="match status" value="1"/>
</dbReference>
<protein>
    <submittedName>
        <fullName evidence="2">Speckle-type POZ protein-like protein</fullName>
    </submittedName>
</protein>
<dbReference type="AlphaFoldDB" id="R7W656"/>
<dbReference type="ExpressionAtlas" id="R7W656">
    <property type="expression patterns" value="baseline"/>
</dbReference>
<dbReference type="InterPro" id="IPR045005">
    <property type="entry name" value="BPM1-6"/>
</dbReference>
<evidence type="ECO:0000313" key="2">
    <source>
        <dbReference type="EnsemblPlants" id="EMT03186"/>
    </source>
</evidence>
<dbReference type="SMART" id="SM00225">
    <property type="entry name" value="BTB"/>
    <property type="match status" value="1"/>
</dbReference>
<dbReference type="CDD" id="cd00121">
    <property type="entry name" value="MATH"/>
    <property type="match status" value="1"/>
</dbReference>
<dbReference type="InterPro" id="IPR011333">
    <property type="entry name" value="SKP1/BTB/POZ_sf"/>
</dbReference>
<dbReference type="PANTHER" id="PTHR26379">
    <property type="entry name" value="BTB/POZ AND MATH DOMAIN-CONTAINING PROTEIN 1"/>
    <property type="match status" value="1"/>
</dbReference>
<reference evidence="2" key="1">
    <citation type="submission" date="2015-06" db="UniProtKB">
        <authorList>
            <consortium name="EnsemblPlants"/>
        </authorList>
    </citation>
    <scope>IDENTIFICATION</scope>
</reference>
<name>R7W656_AEGTA</name>
<dbReference type="PROSITE" id="PS50097">
    <property type="entry name" value="BTB"/>
    <property type="match status" value="1"/>
</dbReference>
<accession>R7W656</accession>
<dbReference type="InterPro" id="IPR008974">
    <property type="entry name" value="TRAF-like"/>
</dbReference>
<dbReference type="SUPFAM" id="SSF54695">
    <property type="entry name" value="POZ domain"/>
    <property type="match status" value="1"/>
</dbReference>
<dbReference type="Pfam" id="PF00651">
    <property type="entry name" value="BTB"/>
    <property type="match status" value="1"/>
</dbReference>
<evidence type="ECO:0000256" key="1">
    <source>
        <dbReference type="ARBA" id="ARBA00004906"/>
    </source>
</evidence>
<dbReference type="GO" id="GO:0016567">
    <property type="term" value="P:protein ubiquitination"/>
    <property type="evidence" value="ECO:0007669"/>
    <property type="project" value="InterPro"/>
</dbReference>
<comment type="pathway">
    <text evidence="1">Protein modification; protein ubiquitination.</text>
</comment>
<sequence length="245" mass="27199">MEASASLCTPSGVRSKLTFKISGYSFQRGFGVGKYFSSAAFNVGVYFWRIKYYPNEDYVSLSVELATRRGHPSSVLLSFANLCGHFLQPSAYLQDDNLAIECDITVLAAITVPPFDIQVPPSNLSDNLRELLKAGEGTDVTFKVRRESFPAHKIVLAMRSPIFKADLFGSMGDGTRRTITIEDMQPAIFSALLHFIYTDSLPSMGTSDGDDGEEMVKYLVVATNRYAMKRMKVIRESTLCKNLNV</sequence>
<dbReference type="SUPFAM" id="SSF49599">
    <property type="entry name" value="TRAF domain-like"/>
    <property type="match status" value="1"/>
</dbReference>
<dbReference type="InterPro" id="IPR000210">
    <property type="entry name" value="BTB/POZ_dom"/>
</dbReference>
<proteinExistence type="predicted"/>
<dbReference type="InterPro" id="IPR002083">
    <property type="entry name" value="MATH/TRAF_dom"/>
</dbReference>